<evidence type="ECO:0000256" key="1">
    <source>
        <dbReference type="SAM" id="SignalP"/>
    </source>
</evidence>
<reference evidence="2 3" key="1">
    <citation type="submission" date="2020-01" db="EMBL/GenBank/DDBJ databases">
        <title>Microvirga sp. nov., an arsenate reduction bacterium isolated from Tibet hotspring sediments.</title>
        <authorList>
            <person name="Yuan C.-G."/>
        </authorList>
    </citation>
    <scope>NUCLEOTIDE SEQUENCE [LARGE SCALE GENOMIC DNA]</scope>
    <source>
        <strain evidence="2 3">SYSU G3D203</strain>
    </source>
</reference>
<evidence type="ECO:0000313" key="3">
    <source>
        <dbReference type="Proteomes" id="UP000818323"/>
    </source>
</evidence>
<name>A0ABW9YYB6_9HYPH</name>
<keyword evidence="1" id="KW-0732">Signal</keyword>
<accession>A0ABW9YYB6</accession>
<dbReference type="EMBL" id="JAAAXJ010000005">
    <property type="protein sequence ID" value="NBJ25160.1"/>
    <property type="molecule type" value="Genomic_DNA"/>
</dbReference>
<dbReference type="RefSeq" id="WP_161725826.1">
    <property type="nucleotide sequence ID" value="NZ_JAAAXI010000025.1"/>
</dbReference>
<evidence type="ECO:0000313" key="2">
    <source>
        <dbReference type="EMBL" id="NBJ25160.1"/>
    </source>
</evidence>
<dbReference type="Proteomes" id="UP000818323">
    <property type="component" value="Unassembled WGS sequence"/>
</dbReference>
<protein>
    <submittedName>
        <fullName evidence="2">Uncharacterized protein</fullName>
    </submittedName>
</protein>
<keyword evidence="3" id="KW-1185">Reference proteome</keyword>
<proteinExistence type="predicted"/>
<gene>
    <name evidence="2" type="ORF">GR303_12450</name>
</gene>
<feature type="signal peptide" evidence="1">
    <location>
        <begin position="1"/>
        <end position="18"/>
    </location>
</feature>
<sequence length="171" mass="19478">MRIVVCLIGLMLTTSALSQTVDPKKIEPTCKKNWPAELQQWCIDWLKNAAETKDWKIIDAEDVAVSPRKYDGQKVKLLGLQCYYADVDDFRCVTSTPAVIFAQKVEPVPARLWLQDNCHQIRTALSSDKCRMSVRFVLDVEDIKEDIVSGYKKRVILQPPMIEAIPTRPKG</sequence>
<feature type="chain" id="PRO_5046993250" evidence="1">
    <location>
        <begin position="19"/>
        <end position="171"/>
    </location>
</feature>
<organism evidence="2 3">
    <name type="scientific">Microvirga arsenatis</name>
    <dbReference type="NCBI Taxonomy" id="2692265"/>
    <lineage>
        <taxon>Bacteria</taxon>
        <taxon>Pseudomonadati</taxon>
        <taxon>Pseudomonadota</taxon>
        <taxon>Alphaproteobacteria</taxon>
        <taxon>Hyphomicrobiales</taxon>
        <taxon>Methylobacteriaceae</taxon>
        <taxon>Microvirga</taxon>
    </lineage>
</organism>
<comment type="caution">
    <text evidence="2">The sequence shown here is derived from an EMBL/GenBank/DDBJ whole genome shotgun (WGS) entry which is preliminary data.</text>
</comment>